<name>A0ABP4RKJ0_9ACTN</name>
<dbReference type="Gene3D" id="3.10.28.10">
    <property type="entry name" value="Homing endonucleases"/>
    <property type="match status" value="1"/>
</dbReference>
<sequence>MIRFRSQEAVDSDLRLSDEGVSDRVNAEIHGVAIKTIRRWRRVYQREGRQRRLGFQGTPCPRCDGADLDEAAYALLLGWYLGDGHIVAARRGVYTLQIANDQKYPQLNQEIAATIRLVKQTASPCLRGGSTAIRIEARWKHWPCLFPQHGPGRKHLRKIELAEWQQAIVAKYPDQLLRGLFHSDGSRFVNWASKPTADGGTKRYYYVRYMFSNESEDIRNILTDTLDLLGIPWRKPRRNVVAVSRKEGVAALDGFVGPKA</sequence>
<dbReference type="InterPro" id="IPR027434">
    <property type="entry name" value="Homing_endonucl"/>
</dbReference>
<protein>
    <recommendedName>
        <fullName evidence="1">DOD-type homing endonuclease domain-containing protein</fullName>
    </recommendedName>
</protein>
<accession>A0ABP4RKJ0</accession>
<evidence type="ECO:0000313" key="3">
    <source>
        <dbReference type="Proteomes" id="UP001501319"/>
    </source>
</evidence>
<evidence type="ECO:0000259" key="1">
    <source>
        <dbReference type="PROSITE" id="PS50819"/>
    </source>
</evidence>
<dbReference type="RefSeq" id="WP_344114587.1">
    <property type="nucleotide sequence ID" value="NZ_BAAANE010000009.1"/>
</dbReference>
<feature type="domain" description="DOD-type homing endonuclease" evidence="1">
    <location>
        <begin position="76"/>
        <end position="231"/>
    </location>
</feature>
<dbReference type="Proteomes" id="UP001501319">
    <property type="component" value="Unassembled WGS sequence"/>
</dbReference>
<evidence type="ECO:0000313" key="2">
    <source>
        <dbReference type="EMBL" id="GAA1652780.1"/>
    </source>
</evidence>
<keyword evidence="3" id="KW-1185">Reference proteome</keyword>
<dbReference type="PROSITE" id="PS50819">
    <property type="entry name" value="INTEIN_ENDONUCLEASE"/>
    <property type="match status" value="1"/>
</dbReference>
<reference evidence="3" key="1">
    <citation type="journal article" date="2019" name="Int. J. Syst. Evol. Microbiol.">
        <title>The Global Catalogue of Microorganisms (GCM) 10K type strain sequencing project: providing services to taxonomists for standard genome sequencing and annotation.</title>
        <authorList>
            <consortium name="The Broad Institute Genomics Platform"/>
            <consortium name="The Broad Institute Genome Sequencing Center for Infectious Disease"/>
            <person name="Wu L."/>
            <person name="Ma J."/>
        </authorList>
    </citation>
    <scope>NUCLEOTIDE SEQUENCE [LARGE SCALE GENOMIC DNA]</scope>
    <source>
        <strain evidence="3">JCM 14306</strain>
    </source>
</reference>
<organism evidence="2 3">
    <name type="scientific">Kribbella alba</name>
    <dbReference type="NCBI Taxonomy" id="190197"/>
    <lineage>
        <taxon>Bacteria</taxon>
        <taxon>Bacillati</taxon>
        <taxon>Actinomycetota</taxon>
        <taxon>Actinomycetes</taxon>
        <taxon>Propionibacteriales</taxon>
        <taxon>Kribbellaceae</taxon>
        <taxon>Kribbella</taxon>
    </lineage>
</organism>
<proteinExistence type="predicted"/>
<gene>
    <name evidence="2" type="ORF">GCM10009744_50950</name>
</gene>
<comment type="caution">
    <text evidence="2">The sequence shown here is derived from an EMBL/GenBank/DDBJ whole genome shotgun (WGS) entry which is preliminary data.</text>
</comment>
<dbReference type="InterPro" id="IPR004042">
    <property type="entry name" value="Intein_endonuc_central"/>
</dbReference>
<dbReference type="EMBL" id="BAAANE010000009">
    <property type="protein sequence ID" value="GAA1652780.1"/>
    <property type="molecule type" value="Genomic_DNA"/>
</dbReference>